<sequence>MRIIILVLSVLFTVSNIHAQRIQHLKKGNSFYKEKDYTKAVAEYEKLWNSTAGAKLLGVDAKMNLANCYRLMDYPFKAQELYHQVMQYGDDRLSIYLEYGKVLMSLGRYEAAIKQFEVYAQKDEASTEPAELIQQCRDIENIEPIFLNVDVSNQNIVNDSATRQIGITYYGDAVVFASDELSEDLGDMRTRGYLNMRVSGVGADGNLKPSEKFSHSLNGNNRHDGPAAFSRDGIHIFYSQSVQTREGNSVLQIWTSSFRNGHWSEARPLEFLMQGSNFTHPTLSPDGRTLYFASDMKGSFGGLDIWMSNYENDSWTYPINLGKDINTEKDDAWPYIHPDGDLYFSSKGHPGFGGYDVFRTRPLGNGVDWLPIENLGQPFNSSFSDVSFIMSDDQTQGFFSSNRAKSYDVFKYVIVGAEKQSLPVDVGPRKSTGMSEIEHPVELDADFPVQPAGMSDEKYVEHLKDLAAKGELELPNTDDSTSKKQKNNSNPSQNETPSSTDTNSDTRPIDNNPNTTADNSTSNETTTVVDDNIVLAVVLKIMDVANSRPLADAQVVVRNKFTQAEEVLTVNAQGEVEVRLDPDQKYTLVGQCVGYKESALPVSTMGVVASDRVQANMPMEKE</sequence>
<accession>A0A916DVD9</accession>
<dbReference type="SUPFAM" id="SSF48452">
    <property type="entry name" value="TPR-like"/>
    <property type="match status" value="1"/>
</dbReference>
<protein>
    <recommendedName>
        <fullName evidence="4">WD40-like Beta Propeller Repeat</fullName>
    </recommendedName>
</protein>
<evidence type="ECO:0008006" key="4">
    <source>
        <dbReference type="Google" id="ProtNLM"/>
    </source>
</evidence>
<evidence type="ECO:0000313" key="2">
    <source>
        <dbReference type="EMBL" id="BDS14256.1"/>
    </source>
</evidence>
<dbReference type="Gene3D" id="2.120.10.30">
    <property type="entry name" value="TolB, C-terminal domain"/>
    <property type="match status" value="1"/>
</dbReference>
<dbReference type="Proteomes" id="UP001060919">
    <property type="component" value="Chromosome"/>
</dbReference>
<dbReference type="KEGG" id="aup:AsAng_0050350"/>
<dbReference type="SUPFAM" id="SSF82171">
    <property type="entry name" value="DPP6 N-terminal domain-like"/>
    <property type="match status" value="1"/>
</dbReference>
<feature type="region of interest" description="Disordered" evidence="1">
    <location>
        <begin position="471"/>
        <end position="524"/>
    </location>
</feature>
<feature type="region of interest" description="Disordered" evidence="1">
    <location>
        <begin position="425"/>
        <end position="450"/>
    </location>
</feature>
<dbReference type="InterPro" id="IPR011042">
    <property type="entry name" value="6-blade_b-propeller_TolB-like"/>
</dbReference>
<dbReference type="InterPro" id="IPR011990">
    <property type="entry name" value="TPR-like_helical_dom_sf"/>
</dbReference>
<dbReference type="AlphaFoldDB" id="A0A916DVD9"/>
<evidence type="ECO:0000313" key="3">
    <source>
        <dbReference type="Proteomes" id="UP001060919"/>
    </source>
</evidence>
<dbReference type="Pfam" id="PF07676">
    <property type="entry name" value="PD40"/>
    <property type="match status" value="2"/>
</dbReference>
<dbReference type="Gene3D" id="1.25.40.10">
    <property type="entry name" value="Tetratricopeptide repeat domain"/>
    <property type="match status" value="1"/>
</dbReference>
<dbReference type="EMBL" id="AP026867">
    <property type="protein sequence ID" value="BDS14256.1"/>
    <property type="molecule type" value="Genomic_DNA"/>
</dbReference>
<feature type="compositionally biased region" description="Polar residues" evidence="1">
    <location>
        <begin position="495"/>
        <end position="524"/>
    </location>
</feature>
<reference evidence="2" key="1">
    <citation type="submission" date="2022-09" db="EMBL/GenBank/DDBJ databases">
        <title>Aureispira anguillicida sp. nov., isolated from Leptocephalus of Japanese eel Anguilla japonica.</title>
        <authorList>
            <person name="Yuasa K."/>
            <person name="Mekata T."/>
            <person name="Ikunari K."/>
        </authorList>
    </citation>
    <scope>NUCLEOTIDE SEQUENCE</scope>
    <source>
        <strain evidence="2">EL160426</strain>
    </source>
</reference>
<keyword evidence="3" id="KW-1185">Reference proteome</keyword>
<organism evidence="2 3">
    <name type="scientific">Aureispira anguillae</name>
    <dbReference type="NCBI Taxonomy" id="2864201"/>
    <lineage>
        <taxon>Bacteria</taxon>
        <taxon>Pseudomonadati</taxon>
        <taxon>Bacteroidota</taxon>
        <taxon>Saprospiria</taxon>
        <taxon>Saprospirales</taxon>
        <taxon>Saprospiraceae</taxon>
        <taxon>Aureispira</taxon>
    </lineage>
</organism>
<proteinExistence type="predicted"/>
<dbReference type="InterPro" id="IPR011659">
    <property type="entry name" value="WD40"/>
</dbReference>
<name>A0A916DVD9_9BACT</name>
<gene>
    <name evidence="2" type="ORF">AsAng_0050350</name>
</gene>
<dbReference type="RefSeq" id="WP_264789475.1">
    <property type="nucleotide sequence ID" value="NZ_AP026867.1"/>
</dbReference>
<evidence type="ECO:0000256" key="1">
    <source>
        <dbReference type="SAM" id="MobiDB-lite"/>
    </source>
</evidence>